<comment type="caution">
    <text evidence="1">The sequence shown here is derived from an EMBL/GenBank/DDBJ whole genome shotgun (WGS) entry which is preliminary data.</text>
</comment>
<proteinExistence type="predicted"/>
<organism evidence="1">
    <name type="scientific">bioreactor metagenome</name>
    <dbReference type="NCBI Taxonomy" id="1076179"/>
    <lineage>
        <taxon>unclassified sequences</taxon>
        <taxon>metagenomes</taxon>
        <taxon>ecological metagenomes</taxon>
    </lineage>
</organism>
<reference evidence="1" key="1">
    <citation type="submission" date="2019-08" db="EMBL/GenBank/DDBJ databases">
        <authorList>
            <person name="Kucharzyk K."/>
            <person name="Murdoch R.W."/>
            <person name="Higgins S."/>
            <person name="Loffler F."/>
        </authorList>
    </citation>
    <scope>NUCLEOTIDE SEQUENCE</scope>
</reference>
<gene>
    <name evidence="1" type="ORF">SDC9_06004</name>
</gene>
<sequence length="149" mass="17143">MQGNDFNDVLTLMRAQDANINQAVQYIFPLYNDLSLAGNRSFQGFTLNFYTFILNHGNSEGFTKAIEAQQIYNYILLEKLLSTQVLLAAEHLETAISHLELVERMYQTRITPNFLLLNHTITLLEETELKIIETLESILKSSYKIPLQN</sequence>
<dbReference type="AlphaFoldDB" id="A0A644T0K4"/>
<accession>A0A644T0K4</accession>
<dbReference type="EMBL" id="VSSQ01000012">
    <property type="protein sequence ID" value="MPL60443.1"/>
    <property type="molecule type" value="Genomic_DNA"/>
</dbReference>
<protein>
    <submittedName>
        <fullName evidence="1">Uncharacterized protein</fullName>
    </submittedName>
</protein>
<evidence type="ECO:0000313" key="1">
    <source>
        <dbReference type="EMBL" id="MPL60443.1"/>
    </source>
</evidence>
<name>A0A644T0K4_9ZZZZ</name>